<dbReference type="OrthoDB" id="9810148at2"/>
<dbReference type="HOGENOM" id="CLU_006229_4_4_3"/>
<dbReference type="GO" id="GO:0006261">
    <property type="term" value="P:DNA-templated DNA replication"/>
    <property type="evidence" value="ECO:0007669"/>
    <property type="project" value="TreeGrafter"/>
</dbReference>
<name>Q7V3E7_PROMP</name>
<feature type="domain" description="AAA+ ATPase" evidence="1">
    <location>
        <begin position="28"/>
        <end position="182"/>
    </location>
</feature>
<keyword evidence="2" id="KW-0548">Nucleotidyltransferase</keyword>
<dbReference type="SMART" id="SM00382">
    <property type="entry name" value="AAA"/>
    <property type="match status" value="1"/>
</dbReference>
<sequence length="319" mass="36911">MIDLKTENLLINQEVNENLESILKSKAFSNGYIFYGPEGIGKKQTAMKFIMEIFNKYSSNSNIEKKIIDKNHPDFLLIEPTYFFKGNLINRSEAETTKNNKETIRIEQIRNLKTFLGQKSIESGGKIVLIDDAHLMNEAASNCLLKTLEEPSNGIFILLTSRLNLLLDTIISRCQLIRFKAFSYKQLEIFIRNNLDSTVFDIYKEIDLEYFINSANGSPGKILKDIKIWNQLPNAIKENLDFPLSDNLEILKITKLISEELDIDQQMFLINFVQQKCWAKTRNKNIVKKLEDLKVHLKGFIQPRLAWEVTLLKIAIEDL</sequence>
<dbReference type="Proteomes" id="UP000001026">
    <property type="component" value="Chromosome"/>
</dbReference>
<dbReference type="EMBL" id="BX548174">
    <property type="protein sequence ID" value="CAE18588.1"/>
    <property type="molecule type" value="Genomic_DNA"/>
</dbReference>
<dbReference type="EC" id="2.7.7.7" evidence="2"/>
<evidence type="ECO:0000313" key="2">
    <source>
        <dbReference type="EMBL" id="CAE18588.1"/>
    </source>
</evidence>
<dbReference type="PANTHER" id="PTHR11669:SF8">
    <property type="entry name" value="DNA POLYMERASE III SUBUNIT DELTA"/>
    <property type="match status" value="1"/>
</dbReference>
<dbReference type="eggNOG" id="COG0470">
    <property type="taxonomic scope" value="Bacteria"/>
</dbReference>
<gene>
    <name evidence="2" type="primary">holB</name>
    <name evidence="2" type="ordered locus">PMM0129</name>
</gene>
<dbReference type="NCBIfam" id="NF005638">
    <property type="entry name" value="PRK07399.1"/>
    <property type="match status" value="1"/>
</dbReference>
<evidence type="ECO:0000313" key="3">
    <source>
        <dbReference type="Proteomes" id="UP000001026"/>
    </source>
</evidence>
<dbReference type="PANTHER" id="PTHR11669">
    <property type="entry name" value="REPLICATION FACTOR C / DNA POLYMERASE III GAMMA-TAU SUBUNIT"/>
    <property type="match status" value="1"/>
</dbReference>
<organism evidence="2 3">
    <name type="scientific">Prochlorococcus marinus subsp. pastoris (strain CCMP1986 / NIES-2087 / MED4)</name>
    <dbReference type="NCBI Taxonomy" id="59919"/>
    <lineage>
        <taxon>Bacteria</taxon>
        <taxon>Bacillati</taxon>
        <taxon>Cyanobacteriota</taxon>
        <taxon>Cyanophyceae</taxon>
        <taxon>Synechococcales</taxon>
        <taxon>Prochlorococcaceae</taxon>
        <taxon>Prochlorococcus</taxon>
    </lineage>
</organism>
<dbReference type="SUPFAM" id="SSF52540">
    <property type="entry name" value="P-loop containing nucleoside triphosphate hydrolases"/>
    <property type="match status" value="1"/>
</dbReference>
<accession>Q7V3E7</accession>
<dbReference type="Pfam" id="PF13177">
    <property type="entry name" value="DNA_pol3_delta2"/>
    <property type="match status" value="1"/>
</dbReference>
<protein>
    <submittedName>
        <fullName evidence="2">DNA polymerase III, delta prime subunit</fullName>
        <ecNumber evidence="2">2.7.7.7</ecNumber>
    </submittedName>
</protein>
<dbReference type="AlphaFoldDB" id="Q7V3E7"/>
<dbReference type="InterPro" id="IPR050238">
    <property type="entry name" value="DNA_Rep/Repair_Clamp_Loader"/>
</dbReference>
<evidence type="ECO:0000259" key="1">
    <source>
        <dbReference type="SMART" id="SM00382"/>
    </source>
</evidence>
<dbReference type="STRING" id="59919.PMM0129"/>
<dbReference type="Gene3D" id="3.40.50.300">
    <property type="entry name" value="P-loop containing nucleotide triphosphate hydrolases"/>
    <property type="match status" value="1"/>
</dbReference>
<dbReference type="InterPro" id="IPR003593">
    <property type="entry name" value="AAA+_ATPase"/>
</dbReference>
<dbReference type="GO" id="GO:0003887">
    <property type="term" value="F:DNA-directed DNA polymerase activity"/>
    <property type="evidence" value="ECO:0007669"/>
    <property type="project" value="UniProtKB-EC"/>
</dbReference>
<keyword evidence="2" id="KW-0808">Transferase</keyword>
<dbReference type="KEGG" id="pmm:PMM0129"/>
<dbReference type="InterPro" id="IPR027417">
    <property type="entry name" value="P-loop_NTPase"/>
</dbReference>
<dbReference type="RefSeq" id="WP_011131768.1">
    <property type="nucleotide sequence ID" value="NC_005072.1"/>
</dbReference>
<reference evidence="2 3" key="1">
    <citation type="journal article" date="2003" name="Nature">
        <title>Genome divergence in two Prochlorococcus ecotypes reflects oceanic niche differentiation.</title>
        <authorList>
            <person name="Rocap G."/>
            <person name="Larimer F.W."/>
            <person name="Lamerdin J.E."/>
            <person name="Malfatti S."/>
            <person name="Chain P."/>
            <person name="Ahlgren N.A."/>
            <person name="Arellano A."/>
            <person name="Coleman M."/>
            <person name="Hauser L."/>
            <person name="Hess W.R."/>
            <person name="Johnson Z.I."/>
            <person name="Land M.L."/>
            <person name="Lindell D."/>
            <person name="Post A.F."/>
            <person name="Regala W."/>
            <person name="Shah M."/>
            <person name="Shaw S.L."/>
            <person name="Steglich C."/>
            <person name="Sullivan M.B."/>
            <person name="Ting C.S."/>
            <person name="Tolonen A."/>
            <person name="Webb E.A."/>
            <person name="Zinser E.R."/>
            <person name="Chisholm S.W."/>
        </authorList>
    </citation>
    <scope>NUCLEOTIDE SEQUENCE [LARGE SCALE GENOMIC DNA]</scope>
    <source>
        <strain evidence="3">CCMP1986 / NIES-2087 / MED4</strain>
    </source>
</reference>
<proteinExistence type="predicted"/>